<organism evidence="2 3">
    <name type="scientific">Leersia perrieri</name>
    <dbReference type="NCBI Taxonomy" id="77586"/>
    <lineage>
        <taxon>Eukaryota</taxon>
        <taxon>Viridiplantae</taxon>
        <taxon>Streptophyta</taxon>
        <taxon>Embryophyta</taxon>
        <taxon>Tracheophyta</taxon>
        <taxon>Spermatophyta</taxon>
        <taxon>Magnoliopsida</taxon>
        <taxon>Liliopsida</taxon>
        <taxon>Poales</taxon>
        <taxon>Poaceae</taxon>
        <taxon>BOP clade</taxon>
        <taxon>Oryzoideae</taxon>
        <taxon>Oryzeae</taxon>
        <taxon>Oryzinae</taxon>
        <taxon>Leersia</taxon>
    </lineage>
</organism>
<dbReference type="AlphaFoldDB" id="A0A0D9XHF0"/>
<name>A0A0D9XHF0_9ORYZ</name>
<sequence length="152" mass="17181">MRKEHQRLHLSNSIIPHLQWLMGGYDKLERRPSDAMVPYLPDEYEPYEWLVDMDENDDALLIAHEDEIRAMLTVPSSSGKGPSHSSEKRKPSNASCLKEAKKPWCDSQHMSSKEDHGGRDEGPARCSKMNKQSDVSCPKQAKNPSDVADYGS</sequence>
<dbReference type="HOGENOM" id="CLU_1724923_0_0_1"/>
<proteinExistence type="predicted"/>
<dbReference type="Gramene" id="LPERR10G00710.1">
    <property type="protein sequence ID" value="LPERR10G00710.1"/>
    <property type="gene ID" value="LPERR10G00710"/>
</dbReference>
<reference evidence="3" key="2">
    <citation type="submission" date="2013-12" db="EMBL/GenBank/DDBJ databases">
        <authorList>
            <person name="Yu Y."/>
            <person name="Lee S."/>
            <person name="de Baynast K."/>
            <person name="Wissotski M."/>
            <person name="Liu L."/>
            <person name="Talag J."/>
            <person name="Goicoechea J."/>
            <person name="Angelova A."/>
            <person name="Jetty R."/>
            <person name="Kudrna D."/>
            <person name="Golser W."/>
            <person name="Rivera L."/>
            <person name="Zhang J."/>
            <person name="Wing R."/>
        </authorList>
    </citation>
    <scope>NUCLEOTIDE SEQUENCE</scope>
</reference>
<reference evidence="2" key="3">
    <citation type="submission" date="2015-04" db="UniProtKB">
        <authorList>
            <consortium name="EnsemblPlants"/>
        </authorList>
    </citation>
    <scope>IDENTIFICATION</scope>
</reference>
<keyword evidence="3" id="KW-1185">Reference proteome</keyword>
<dbReference type="Proteomes" id="UP000032180">
    <property type="component" value="Chromosome 10"/>
</dbReference>
<feature type="compositionally biased region" description="Low complexity" evidence="1">
    <location>
        <begin position="75"/>
        <end position="84"/>
    </location>
</feature>
<accession>A0A0D9XHF0</accession>
<protein>
    <submittedName>
        <fullName evidence="2">Uncharacterized protein</fullName>
    </submittedName>
</protein>
<feature type="compositionally biased region" description="Basic and acidic residues" evidence="1">
    <location>
        <begin position="111"/>
        <end position="123"/>
    </location>
</feature>
<evidence type="ECO:0000313" key="3">
    <source>
        <dbReference type="Proteomes" id="UP000032180"/>
    </source>
</evidence>
<reference evidence="2 3" key="1">
    <citation type="submission" date="2012-08" db="EMBL/GenBank/DDBJ databases">
        <title>Oryza genome evolution.</title>
        <authorList>
            <person name="Wing R.A."/>
        </authorList>
    </citation>
    <scope>NUCLEOTIDE SEQUENCE</scope>
</reference>
<feature type="region of interest" description="Disordered" evidence="1">
    <location>
        <begin position="72"/>
        <end position="152"/>
    </location>
</feature>
<evidence type="ECO:0000256" key="1">
    <source>
        <dbReference type="SAM" id="MobiDB-lite"/>
    </source>
</evidence>
<dbReference type="EnsemblPlants" id="LPERR10G00710.1">
    <property type="protein sequence ID" value="LPERR10G00710.1"/>
    <property type="gene ID" value="LPERR10G00710"/>
</dbReference>
<evidence type="ECO:0000313" key="2">
    <source>
        <dbReference type="EnsemblPlants" id="LPERR10G00710.1"/>
    </source>
</evidence>